<keyword evidence="3" id="KW-1185">Reference proteome</keyword>
<feature type="region of interest" description="Disordered" evidence="1">
    <location>
        <begin position="154"/>
        <end position="177"/>
    </location>
</feature>
<evidence type="ECO:0000313" key="2">
    <source>
        <dbReference type="EMBL" id="RYU12947.1"/>
    </source>
</evidence>
<evidence type="ECO:0000256" key="1">
    <source>
        <dbReference type="SAM" id="MobiDB-lite"/>
    </source>
</evidence>
<dbReference type="EMBL" id="SDPU01000020">
    <property type="protein sequence ID" value="RYU12947.1"/>
    <property type="molecule type" value="Genomic_DNA"/>
</dbReference>
<dbReference type="AlphaFoldDB" id="A0A4Q5J2X1"/>
<dbReference type="Proteomes" id="UP000291189">
    <property type="component" value="Unassembled WGS sequence"/>
</dbReference>
<comment type="caution">
    <text evidence="2">The sequence shown here is derived from an EMBL/GenBank/DDBJ whole genome shotgun (WGS) entry which is preliminary data.</text>
</comment>
<dbReference type="OrthoDB" id="3773711at2"/>
<gene>
    <name evidence="2" type="ORF">ETU37_08325</name>
</gene>
<organism evidence="2 3">
    <name type="scientific">Nocardioides iriomotensis</name>
    <dbReference type="NCBI Taxonomy" id="715784"/>
    <lineage>
        <taxon>Bacteria</taxon>
        <taxon>Bacillati</taxon>
        <taxon>Actinomycetota</taxon>
        <taxon>Actinomycetes</taxon>
        <taxon>Propionibacteriales</taxon>
        <taxon>Nocardioidaceae</taxon>
        <taxon>Nocardioides</taxon>
    </lineage>
</organism>
<protein>
    <submittedName>
        <fullName evidence="2">Uncharacterized protein</fullName>
    </submittedName>
</protein>
<sequence length="192" mass="20336">MTRTNRAAWAAHHRRGDVLRAVVDHADLHRDGLLPTHLPGVAETFCDETDLVTTLQLRWHTRLAGRIERTLAELPADHEAAVVSAWRATATELPGVRMILDRAAAEPASDELAAALRRSAAKEHTLLAAMAGLAAMDDDRAPAIGRVLEDEARAGLPPAPAPAPAPAATPRAHRADGAGRSLVGRLKAVLAA</sequence>
<name>A0A4Q5J2X1_9ACTN</name>
<dbReference type="RefSeq" id="WP_129986766.1">
    <property type="nucleotide sequence ID" value="NZ_SDPU01000020.1"/>
</dbReference>
<accession>A0A4Q5J2X1</accession>
<proteinExistence type="predicted"/>
<evidence type="ECO:0000313" key="3">
    <source>
        <dbReference type="Proteomes" id="UP000291189"/>
    </source>
</evidence>
<reference evidence="2 3" key="1">
    <citation type="submission" date="2019-01" db="EMBL/GenBank/DDBJ databases">
        <title>Nocardioides guangzhouensis sp. nov., an actinobacterium isolated from soil.</title>
        <authorList>
            <person name="Fu Y."/>
            <person name="Cai Y."/>
            <person name="Lin Z."/>
            <person name="Chen P."/>
        </authorList>
    </citation>
    <scope>NUCLEOTIDE SEQUENCE [LARGE SCALE GENOMIC DNA]</scope>
    <source>
        <strain evidence="2 3">NBRC 105384</strain>
    </source>
</reference>
<feature type="compositionally biased region" description="Pro residues" evidence="1">
    <location>
        <begin position="157"/>
        <end position="167"/>
    </location>
</feature>